<feature type="domain" description="Citrate transporter-like" evidence="7">
    <location>
        <begin position="27"/>
        <end position="249"/>
    </location>
</feature>
<evidence type="ECO:0000256" key="4">
    <source>
        <dbReference type="ARBA" id="ARBA00022989"/>
    </source>
</evidence>
<evidence type="ECO:0000259" key="7">
    <source>
        <dbReference type="Pfam" id="PF03600"/>
    </source>
</evidence>
<evidence type="ECO:0000313" key="9">
    <source>
        <dbReference type="Proteomes" id="UP000032233"/>
    </source>
</evidence>
<dbReference type="AlphaFoldDB" id="A0A0D2J4T2"/>
<comment type="subcellular location">
    <subcellularLocation>
        <location evidence="1">Membrane</location>
        <topology evidence="1">Multi-pass membrane protein</topology>
    </subcellularLocation>
</comment>
<dbReference type="Pfam" id="PF03600">
    <property type="entry name" value="CitMHS"/>
    <property type="match status" value="1"/>
</dbReference>
<feature type="transmembrane region" description="Helical" evidence="6">
    <location>
        <begin position="179"/>
        <end position="203"/>
    </location>
</feature>
<feature type="transmembrane region" description="Helical" evidence="6">
    <location>
        <begin position="58"/>
        <end position="77"/>
    </location>
</feature>
<keyword evidence="9" id="KW-1185">Reference proteome</keyword>
<feature type="transmembrane region" description="Helical" evidence="6">
    <location>
        <begin position="121"/>
        <end position="139"/>
    </location>
</feature>
<organism evidence="8 9">
    <name type="scientific">Dethiosulfatarculus sandiegensis</name>
    <dbReference type="NCBI Taxonomy" id="1429043"/>
    <lineage>
        <taxon>Bacteria</taxon>
        <taxon>Pseudomonadati</taxon>
        <taxon>Thermodesulfobacteriota</taxon>
        <taxon>Desulfarculia</taxon>
        <taxon>Desulfarculales</taxon>
        <taxon>Desulfarculaceae</taxon>
        <taxon>Dethiosulfatarculus</taxon>
    </lineage>
</organism>
<dbReference type="EMBL" id="AZAC01000083">
    <property type="protein sequence ID" value="KIX10731.1"/>
    <property type="molecule type" value="Genomic_DNA"/>
</dbReference>
<feature type="transmembrane region" description="Helical" evidence="6">
    <location>
        <begin position="338"/>
        <end position="358"/>
    </location>
</feature>
<gene>
    <name evidence="8" type="ORF">X474_27740</name>
</gene>
<protein>
    <submittedName>
        <fullName evidence="8">C4-dicarboxylate ABC transporter permease</fullName>
    </submittedName>
</protein>
<feature type="transmembrane region" description="Helical" evidence="6">
    <location>
        <begin position="402"/>
        <end position="428"/>
    </location>
</feature>
<keyword evidence="4 6" id="KW-1133">Transmembrane helix</keyword>
<dbReference type="PATRIC" id="fig|1429043.3.peg.5894"/>
<evidence type="ECO:0000256" key="5">
    <source>
        <dbReference type="ARBA" id="ARBA00023136"/>
    </source>
</evidence>
<name>A0A0D2J4T2_9BACT</name>
<reference evidence="8 9" key="1">
    <citation type="submission" date="2013-11" db="EMBL/GenBank/DDBJ databases">
        <title>Metagenomic analysis of a methanogenic consortium involved in long chain n-alkane degradation.</title>
        <authorList>
            <person name="Davidova I.A."/>
            <person name="Callaghan A.V."/>
            <person name="Wawrik B."/>
            <person name="Pruitt S."/>
            <person name="Marks C."/>
            <person name="Duncan K.E."/>
            <person name="Suflita J.M."/>
        </authorList>
    </citation>
    <scope>NUCLEOTIDE SEQUENCE [LARGE SCALE GENOMIC DNA]</scope>
    <source>
        <strain evidence="8 9">SPR</strain>
    </source>
</reference>
<comment type="caution">
    <text evidence="8">The sequence shown here is derived from an EMBL/GenBank/DDBJ whole genome shotgun (WGS) entry which is preliminary data.</text>
</comment>
<dbReference type="STRING" id="1429043.X474_27740"/>
<accession>A0A0D2J4T2</accession>
<dbReference type="InterPro" id="IPR004680">
    <property type="entry name" value="Cit_transptr-like_dom"/>
</dbReference>
<feature type="transmembrane region" description="Helical" evidence="6">
    <location>
        <begin position="313"/>
        <end position="331"/>
    </location>
</feature>
<feature type="transmembrane region" description="Helical" evidence="6">
    <location>
        <begin position="289"/>
        <end position="307"/>
    </location>
</feature>
<sequence length="433" mass="45798">MDWFWPEGFYALVMVGVFAVGSFTLKLPISVAMVIAAMTGGLVSGQGIPLRHLVEGTFGYLDTILIIATAMIFMKTVQHIGLLEAVAAWVIRRFFKRPFLLTMSIMAIIMFPGMITGSSTAAVLTAGALVAPILMRLGVPKVHTAAAIAMAAIYGMAAPPINIPAMIIGGGIDMPYVGFTIPLLICTVPLAVFTGLLLILPYLRKNKADEDSMGALAGELDRMEATPLTPRLFLPFFLLLVLLGGESLFPEYWPDLGMPLSFLLAALSGLLTGVKWNPLEAATEAVRDALPVMAILVGVGMFIQIMTLNGMRGFFVVSALALPAWLLYVGIATSMPIFGAVSAYGSATVLGVPFLLALLGKNEIVVGSALSLIAGLGDLMPPTALAGLFAAQVVKEEKYMKVLKVCIVPGLVTAAWGISVILLANYVAGVMTY</sequence>
<dbReference type="Proteomes" id="UP000032233">
    <property type="component" value="Unassembled WGS sequence"/>
</dbReference>
<keyword evidence="2" id="KW-0813">Transport</keyword>
<feature type="transmembrane region" description="Helical" evidence="6">
    <location>
        <begin position="98"/>
        <end position="115"/>
    </location>
</feature>
<feature type="transmembrane region" description="Helical" evidence="6">
    <location>
        <begin position="232"/>
        <end position="250"/>
    </location>
</feature>
<dbReference type="RefSeq" id="WP_044352894.1">
    <property type="nucleotide sequence ID" value="NZ_AZAC01000083.1"/>
</dbReference>
<dbReference type="InParanoid" id="A0A0D2J4T2"/>
<feature type="transmembrane region" description="Helical" evidence="6">
    <location>
        <begin position="364"/>
        <end position="390"/>
    </location>
</feature>
<evidence type="ECO:0000256" key="6">
    <source>
        <dbReference type="SAM" id="Phobius"/>
    </source>
</evidence>
<keyword evidence="5 6" id="KW-0472">Membrane</keyword>
<evidence type="ECO:0000256" key="2">
    <source>
        <dbReference type="ARBA" id="ARBA00022448"/>
    </source>
</evidence>
<feature type="transmembrane region" description="Helical" evidence="6">
    <location>
        <begin position="12"/>
        <end position="38"/>
    </location>
</feature>
<dbReference type="OrthoDB" id="9429464at2"/>
<evidence type="ECO:0000256" key="3">
    <source>
        <dbReference type="ARBA" id="ARBA00022692"/>
    </source>
</evidence>
<proteinExistence type="predicted"/>
<evidence type="ECO:0000256" key="1">
    <source>
        <dbReference type="ARBA" id="ARBA00004141"/>
    </source>
</evidence>
<keyword evidence="3 6" id="KW-0812">Transmembrane</keyword>
<feature type="transmembrane region" description="Helical" evidence="6">
    <location>
        <begin position="146"/>
        <end position="167"/>
    </location>
</feature>
<evidence type="ECO:0000313" key="8">
    <source>
        <dbReference type="EMBL" id="KIX10731.1"/>
    </source>
</evidence>